<evidence type="ECO:0000313" key="1">
    <source>
        <dbReference type="EMBL" id="KAA6397294.1"/>
    </source>
</evidence>
<gene>
    <name evidence="1" type="ORF">EZS28_007182</name>
</gene>
<evidence type="ECO:0000313" key="2">
    <source>
        <dbReference type="Proteomes" id="UP000324800"/>
    </source>
</evidence>
<comment type="caution">
    <text evidence="1">The sequence shown here is derived from an EMBL/GenBank/DDBJ whole genome shotgun (WGS) entry which is preliminary data.</text>
</comment>
<sequence>MRQRGLKLKTGITQAEKQVIEDEIRHIDPSITAIEAHGSVFAISNLSARRRVYGEGFPNSLLEELYETQIRVNRKASDHTIVIIKLGNE</sequence>
<organism evidence="1 2">
    <name type="scientific">Streblomastix strix</name>
    <dbReference type="NCBI Taxonomy" id="222440"/>
    <lineage>
        <taxon>Eukaryota</taxon>
        <taxon>Metamonada</taxon>
        <taxon>Preaxostyla</taxon>
        <taxon>Oxymonadida</taxon>
        <taxon>Streblomastigidae</taxon>
        <taxon>Streblomastix</taxon>
    </lineage>
</organism>
<dbReference type="AlphaFoldDB" id="A0A5J4WQG5"/>
<name>A0A5J4WQG5_9EUKA</name>
<proteinExistence type="predicted"/>
<dbReference type="Proteomes" id="UP000324800">
    <property type="component" value="Unassembled WGS sequence"/>
</dbReference>
<accession>A0A5J4WQG5</accession>
<protein>
    <submittedName>
        <fullName evidence="1">Uncharacterized protein</fullName>
    </submittedName>
</protein>
<reference evidence="1 2" key="1">
    <citation type="submission" date="2019-03" db="EMBL/GenBank/DDBJ databases">
        <title>Single cell metagenomics reveals metabolic interactions within the superorganism composed of flagellate Streblomastix strix and complex community of Bacteroidetes bacteria on its surface.</title>
        <authorList>
            <person name="Treitli S.C."/>
            <person name="Kolisko M."/>
            <person name="Husnik F."/>
            <person name="Keeling P."/>
            <person name="Hampl V."/>
        </authorList>
    </citation>
    <scope>NUCLEOTIDE SEQUENCE [LARGE SCALE GENOMIC DNA]</scope>
    <source>
        <strain evidence="1">ST1C</strain>
    </source>
</reference>
<dbReference type="EMBL" id="SNRW01001212">
    <property type="protein sequence ID" value="KAA6397294.1"/>
    <property type="molecule type" value="Genomic_DNA"/>
</dbReference>